<dbReference type="RefSeq" id="WP_394303743.1">
    <property type="nucleotide sequence ID" value="NZ_JBHMQT010000058.1"/>
</dbReference>
<dbReference type="PANTHER" id="PTHR43806">
    <property type="entry name" value="PEPTIDASE S8"/>
    <property type="match status" value="1"/>
</dbReference>
<name>A0ABV6UC75_9ACTN</name>
<dbReference type="Gene3D" id="3.40.50.200">
    <property type="entry name" value="Peptidase S8/S53 domain"/>
    <property type="match status" value="1"/>
</dbReference>
<keyword evidence="11" id="KW-1185">Reference proteome</keyword>
<dbReference type="InterPro" id="IPR050131">
    <property type="entry name" value="Peptidase_S8_subtilisin-like"/>
</dbReference>
<dbReference type="PROSITE" id="PS51892">
    <property type="entry name" value="SUBTILASE"/>
    <property type="match status" value="1"/>
</dbReference>
<evidence type="ECO:0000256" key="3">
    <source>
        <dbReference type="ARBA" id="ARBA00022801"/>
    </source>
</evidence>
<evidence type="ECO:0000313" key="10">
    <source>
        <dbReference type="EMBL" id="MFC0865729.1"/>
    </source>
</evidence>
<feature type="chain" id="PRO_5047302619" evidence="8">
    <location>
        <begin position="31"/>
        <end position="401"/>
    </location>
</feature>
<evidence type="ECO:0000256" key="1">
    <source>
        <dbReference type="ARBA" id="ARBA00011073"/>
    </source>
</evidence>
<accession>A0ABV6UC75</accession>
<keyword evidence="7" id="KW-1133">Transmembrane helix</keyword>
<dbReference type="InterPro" id="IPR000209">
    <property type="entry name" value="Peptidase_S8/S53_dom"/>
</dbReference>
<evidence type="ECO:0000256" key="2">
    <source>
        <dbReference type="ARBA" id="ARBA00022670"/>
    </source>
</evidence>
<dbReference type="PANTHER" id="PTHR43806:SF11">
    <property type="entry name" value="CEREVISIN-RELATED"/>
    <property type="match status" value="1"/>
</dbReference>
<keyword evidence="4" id="KW-0720">Serine protease</keyword>
<evidence type="ECO:0000256" key="5">
    <source>
        <dbReference type="PROSITE-ProRule" id="PRU01240"/>
    </source>
</evidence>
<sequence>MLRRVALLGIALWAVPVAVLPPLAAGPAAAEPGGDVRRWALDAVNAPAAWRVTKGSGVTVALLGADRPDEGVPELRGRVTQGPDMTGLDRADGAYGDGPVGRDGTAIASLIAGSGRGGGISGVAPEARVLVIPVVERETGQPSGGGFVEPDPGPGLLDDTPFARGIRFAANQGAAVIFLPAPHYGVSRAEREAVSYALSRGVVLVASVGDGGRSEYARRNGTSYWRFPAGYPGVVGVAAVDRQGRGTPESSDNLSALVAAPGAGVPVAVPGGGSGTASGTGVAGAIVAGTAALIKAKYPDMPPELVSRALTSTSRPHPRAGYDDKVGFGVVDAAAALTKAGELRGYARTAGVRDDAHFGGGRLSGAPERPGPDPVRLWVYGIAAALGVVGFGVAVGALARR</sequence>
<comment type="similarity">
    <text evidence="1 5">Belongs to the peptidase S8 family.</text>
</comment>
<evidence type="ECO:0000256" key="8">
    <source>
        <dbReference type="SAM" id="SignalP"/>
    </source>
</evidence>
<feature type="domain" description="Peptidase S8/S53" evidence="9">
    <location>
        <begin position="103"/>
        <end position="329"/>
    </location>
</feature>
<keyword evidence="3" id="KW-0378">Hydrolase</keyword>
<evidence type="ECO:0000256" key="7">
    <source>
        <dbReference type="SAM" id="Phobius"/>
    </source>
</evidence>
<evidence type="ECO:0000256" key="4">
    <source>
        <dbReference type="ARBA" id="ARBA00022825"/>
    </source>
</evidence>
<proteinExistence type="inferred from homology"/>
<evidence type="ECO:0000256" key="6">
    <source>
        <dbReference type="SAM" id="MobiDB-lite"/>
    </source>
</evidence>
<comment type="caution">
    <text evidence="10">The sequence shown here is derived from an EMBL/GenBank/DDBJ whole genome shotgun (WGS) entry which is preliminary data.</text>
</comment>
<keyword evidence="7" id="KW-0472">Membrane</keyword>
<feature type="transmembrane region" description="Helical" evidence="7">
    <location>
        <begin position="377"/>
        <end position="399"/>
    </location>
</feature>
<dbReference type="Proteomes" id="UP001589870">
    <property type="component" value="Unassembled WGS sequence"/>
</dbReference>
<dbReference type="SUPFAM" id="SSF52743">
    <property type="entry name" value="Subtilisin-like"/>
    <property type="match status" value="1"/>
</dbReference>
<organism evidence="10 11">
    <name type="scientific">Sphaerimonospora cavernae</name>
    <dbReference type="NCBI Taxonomy" id="1740611"/>
    <lineage>
        <taxon>Bacteria</taxon>
        <taxon>Bacillati</taxon>
        <taxon>Actinomycetota</taxon>
        <taxon>Actinomycetes</taxon>
        <taxon>Streptosporangiales</taxon>
        <taxon>Streptosporangiaceae</taxon>
        <taxon>Sphaerimonospora</taxon>
    </lineage>
</organism>
<feature type="region of interest" description="Disordered" evidence="6">
    <location>
        <begin position="69"/>
        <end position="89"/>
    </location>
</feature>
<evidence type="ECO:0000259" key="9">
    <source>
        <dbReference type="Pfam" id="PF00082"/>
    </source>
</evidence>
<reference evidence="10 11" key="1">
    <citation type="submission" date="2024-09" db="EMBL/GenBank/DDBJ databases">
        <authorList>
            <person name="Sun Q."/>
            <person name="Mori K."/>
        </authorList>
    </citation>
    <scope>NUCLEOTIDE SEQUENCE [LARGE SCALE GENOMIC DNA]</scope>
    <source>
        <strain evidence="10 11">TBRC 1851</strain>
    </source>
</reference>
<keyword evidence="8" id="KW-0732">Signal</keyword>
<evidence type="ECO:0000313" key="11">
    <source>
        <dbReference type="Proteomes" id="UP001589870"/>
    </source>
</evidence>
<keyword evidence="7" id="KW-0812">Transmembrane</keyword>
<protein>
    <submittedName>
        <fullName evidence="10">S8 family serine peptidase</fullName>
    </submittedName>
</protein>
<keyword evidence="2" id="KW-0645">Protease</keyword>
<dbReference type="EMBL" id="JBHMQT010000058">
    <property type="protein sequence ID" value="MFC0865729.1"/>
    <property type="molecule type" value="Genomic_DNA"/>
</dbReference>
<dbReference type="InterPro" id="IPR036852">
    <property type="entry name" value="Peptidase_S8/S53_dom_sf"/>
</dbReference>
<comment type="caution">
    <text evidence="5">Lacks conserved residue(s) required for the propagation of feature annotation.</text>
</comment>
<dbReference type="Pfam" id="PF00082">
    <property type="entry name" value="Peptidase_S8"/>
    <property type="match status" value="1"/>
</dbReference>
<feature type="signal peptide" evidence="8">
    <location>
        <begin position="1"/>
        <end position="30"/>
    </location>
</feature>
<gene>
    <name evidence="10" type="ORF">ACFHYQ_25865</name>
</gene>